<keyword evidence="2" id="KW-1185">Reference proteome</keyword>
<gene>
    <name evidence="1" type="ORF">F5876DRAFT_66221</name>
</gene>
<accession>A0ACC1TYJ1</accession>
<reference evidence="1" key="1">
    <citation type="submission" date="2022-09" db="EMBL/GenBank/DDBJ databases">
        <title>A Global Phylogenomic Analysis of the Shiitake Genus Lentinula.</title>
        <authorList>
            <consortium name="DOE Joint Genome Institute"/>
            <person name="Sierra-Patev S."/>
            <person name="Min B."/>
            <person name="Naranjo-Ortiz M."/>
            <person name="Looney B."/>
            <person name="Konkel Z."/>
            <person name="Slot J.C."/>
            <person name="Sakamoto Y."/>
            <person name="Steenwyk J.L."/>
            <person name="Rokas A."/>
            <person name="Carro J."/>
            <person name="Camarero S."/>
            <person name="Ferreira P."/>
            <person name="Molpeceres G."/>
            <person name="Ruiz-Duenas F.J."/>
            <person name="Serrano A."/>
            <person name="Henrissat B."/>
            <person name="Drula E."/>
            <person name="Hughes K.W."/>
            <person name="Mata J.L."/>
            <person name="Ishikawa N.K."/>
            <person name="Vargas-Isla R."/>
            <person name="Ushijima S."/>
            <person name="Smith C.A."/>
            <person name="Ahrendt S."/>
            <person name="Andreopoulos W."/>
            <person name="He G."/>
            <person name="Labutti K."/>
            <person name="Lipzen A."/>
            <person name="Ng V."/>
            <person name="Riley R."/>
            <person name="Sandor L."/>
            <person name="Barry K."/>
            <person name="Martinez A.T."/>
            <person name="Xiao Y."/>
            <person name="Gibbons J.G."/>
            <person name="Terashima K."/>
            <person name="Grigoriev I.V."/>
            <person name="Hibbett D.S."/>
        </authorList>
    </citation>
    <scope>NUCLEOTIDE SEQUENCE</scope>
    <source>
        <strain evidence="1">TMI1499</strain>
    </source>
</reference>
<organism evidence="1 2">
    <name type="scientific">Lentinula aff. lateritia</name>
    <dbReference type="NCBI Taxonomy" id="2804960"/>
    <lineage>
        <taxon>Eukaryota</taxon>
        <taxon>Fungi</taxon>
        <taxon>Dikarya</taxon>
        <taxon>Basidiomycota</taxon>
        <taxon>Agaricomycotina</taxon>
        <taxon>Agaricomycetes</taxon>
        <taxon>Agaricomycetidae</taxon>
        <taxon>Agaricales</taxon>
        <taxon>Marasmiineae</taxon>
        <taxon>Omphalotaceae</taxon>
        <taxon>Lentinula</taxon>
    </lineage>
</organism>
<evidence type="ECO:0000313" key="1">
    <source>
        <dbReference type="EMBL" id="KAJ3809723.1"/>
    </source>
</evidence>
<evidence type="ECO:0000313" key="2">
    <source>
        <dbReference type="Proteomes" id="UP001163835"/>
    </source>
</evidence>
<protein>
    <submittedName>
        <fullName evidence="1">Uncharacterized protein</fullName>
    </submittedName>
</protein>
<proteinExistence type="predicted"/>
<dbReference type="EMBL" id="MU795140">
    <property type="protein sequence ID" value="KAJ3809723.1"/>
    <property type="molecule type" value="Genomic_DNA"/>
</dbReference>
<sequence>MAAGLSSDKSTGPHLPSIDSSFEQFQMEVTKQVVKSLSVNHTSTGESSTEDDSLESLLVPDQQGHLQFLDSRLNSRKRTRTLITVSSLIKAASNLEIRLHDLSPSQTPVEIQSILGTVEDGTETLRQQIASDGSAIVSEEAQKLGAMLDSVEQTVQIWRQEYPDTSPVKINNRKCFFDPAADKNTPTVIAYCIALVARVFERTAQRGATFLLKMLKLFGYSFATLGGRSLSREQEAVLASIPESIECLEKKFNLDIECVPYAVCPKCSCTYTPSYPNNTPNPVYPPLCLERKAASENPCNEPLLSHGKPLKIFEYYPFFDWFGKFISLPGIEEYGDKFCENIDKHLIVPLNKVHQTDGRFVHEFCGVDGQPFIAGWGNEGRWFFTLNADFFNVEGNRIRGKTSSTGMMAMSCLNLPLNIRNDHAYLYIPGIIQGPHEPNAVDAEYRHYLKPLIDDFLVGYTRGVRPYATHRTHGSSSYPRVFRLALALALMDFKAARPFAGFLDVTSHHFCYICDCWHNSHLGRTDYENWQPIDDEFLRKGAELWRDAAEVKLRKAIEDLFGTRSSELWRLPYWQASRQLGVDPMHIFFLILMQRYFRDILGLDNPDEPKKTPKKPRFRFAFYHEFTPPPSLSSLAANSSGSQEDPHLSSEHRVIRQTRLQSLKEEIANDSCASQAPVMEAERRKWYLRIHKHKWHAILYICDNLAVFPNEGCPTLQTCLKIAPRNVRKSELTNILMKWRTSGIKELQAFIWPYFTPTHLPTPDVPWAPSHNFEPSQDGHIAFRKFEPGERLNLLTELTKSMSFHSATHIGNIHHLLQQPLVSGQEDLRKALKQSNGDALAYVCTDIERLPVDKFAKDDMVNQLILWRMSKPLEQMQSIKIDSSGLLQRVQQVIREVITPAWVKSPPADVGLSKAGTLKAEHWRTLFSIHVPLAVMSLWQETSPLASASASSMTSVVDTTMHLTCASLVMTKRTLSLERRNLFRHLLRLHVAGLKQDFPGWIFPTHHLAFHIFDGMEYFSGVRNWWNFPFENLIGKLQRIPINHIIVTSGKFEHMMHHSFCEGANFRQWLLRSNSPPMLRYCQQLMDKAYNFNHELPTTPKDDVDDSVPDLPTVPELVENNFAQPDSRYIIPPPSNLKKLLGAVPSECFSRIPGSKGDYTIPGEGALGNHYICFQPEGVYHPGQRWLAGQIRHIFRQTQKGPIKLAIQRSLSTTALHPFGDFWANGFEADMVSSEFSSNLEIVNLNQVAGHSARWAISDNQVVVVSLCSD</sequence>
<comment type="caution">
    <text evidence="1">The sequence shown here is derived from an EMBL/GenBank/DDBJ whole genome shotgun (WGS) entry which is preliminary data.</text>
</comment>
<name>A0ACC1TYJ1_9AGAR</name>
<dbReference type="Proteomes" id="UP001163835">
    <property type="component" value="Unassembled WGS sequence"/>
</dbReference>